<feature type="region of interest" description="Disordered" evidence="1">
    <location>
        <begin position="79"/>
        <end position="103"/>
    </location>
</feature>
<dbReference type="InterPro" id="IPR023163">
    <property type="entry name" value="SMc04008-like_domain"/>
</dbReference>
<evidence type="ECO:0000256" key="1">
    <source>
        <dbReference type="SAM" id="MobiDB-lite"/>
    </source>
</evidence>
<gene>
    <name evidence="3" type="ORF">FHS92_001889</name>
</gene>
<dbReference type="AlphaFoldDB" id="A0A841J0L0"/>
<accession>A0A841J0L0</accession>
<dbReference type="EMBL" id="JACIJP010000002">
    <property type="protein sequence ID" value="MBB6124160.1"/>
    <property type="molecule type" value="Genomic_DNA"/>
</dbReference>
<proteinExistence type="predicted"/>
<evidence type="ECO:0000313" key="3">
    <source>
        <dbReference type="EMBL" id="MBB6124160.1"/>
    </source>
</evidence>
<evidence type="ECO:0000313" key="4">
    <source>
        <dbReference type="Proteomes" id="UP000552700"/>
    </source>
</evidence>
<feature type="domain" description="SMc04008-like" evidence="2">
    <location>
        <begin position="28"/>
        <end position="93"/>
    </location>
</feature>
<dbReference type="Pfam" id="PF06844">
    <property type="entry name" value="DUF1244"/>
    <property type="match status" value="1"/>
</dbReference>
<reference evidence="3 4" key="1">
    <citation type="submission" date="2020-08" db="EMBL/GenBank/DDBJ databases">
        <title>Genomic Encyclopedia of Type Strains, Phase IV (KMG-IV): sequencing the most valuable type-strain genomes for metagenomic binning, comparative biology and taxonomic classification.</title>
        <authorList>
            <person name="Goeker M."/>
        </authorList>
    </citation>
    <scope>NUCLEOTIDE SEQUENCE [LARGE SCALE GENOMIC DNA]</scope>
    <source>
        <strain evidence="3 4">DSM 102255</strain>
    </source>
</reference>
<dbReference type="Proteomes" id="UP000552700">
    <property type="component" value="Unassembled WGS sequence"/>
</dbReference>
<dbReference type="Gene3D" id="1.10.3340.10">
    <property type="entry name" value="SMc04008-like"/>
    <property type="match status" value="1"/>
</dbReference>
<dbReference type="SUPFAM" id="SSF158757">
    <property type="entry name" value="SMc04008-like"/>
    <property type="match status" value="1"/>
</dbReference>
<protein>
    <recommendedName>
        <fullName evidence="2">SMc04008-like domain-containing protein</fullName>
    </recommendedName>
</protein>
<dbReference type="RefSeq" id="WP_184079848.1">
    <property type="nucleotide sequence ID" value="NZ_JACIJP010000002.1"/>
</dbReference>
<evidence type="ECO:0000259" key="2">
    <source>
        <dbReference type="Pfam" id="PF06844"/>
    </source>
</evidence>
<keyword evidence="4" id="KW-1185">Reference proteome</keyword>
<dbReference type="InterPro" id="IPR036810">
    <property type="entry name" value="SMc04008-like_sf"/>
</dbReference>
<name>A0A841J0L0_9SPHN</name>
<organism evidence="3 4">
    <name type="scientific">Sphingobium subterraneum</name>
    <dbReference type="NCBI Taxonomy" id="627688"/>
    <lineage>
        <taxon>Bacteria</taxon>
        <taxon>Pseudomonadati</taxon>
        <taxon>Pseudomonadota</taxon>
        <taxon>Alphaproteobacteria</taxon>
        <taxon>Sphingomonadales</taxon>
        <taxon>Sphingomonadaceae</taxon>
        <taxon>Sphingobium</taxon>
    </lineage>
</organism>
<comment type="caution">
    <text evidence="3">The sequence shown here is derived from an EMBL/GenBank/DDBJ whole genome shotgun (WGS) entry which is preliminary data.</text>
</comment>
<sequence length="103" mass="11355">MAGPLINDAAAATAFRRLVAHLQHRTDAQNVDLMGLAGFCRNCLADWLAEADQAQGGAMDRETAREAIYGMPYSQWKSAHQAEATPEQLQRMQESVAKNKETH</sequence>